<feature type="compositionally biased region" description="Polar residues" evidence="6">
    <location>
        <begin position="423"/>
        <end position="432"/>
    </location>
</feature>
<feature type="compositionally biased region" description="Basic and acidic residues" evidence="6">
    <location>
        <begin position="340"/>
        <end position="351"/>
    </location>
</feature>
<dbReference type="SMART" id="SM00339">
    <property type="entry name" value="FH"/>
    <property type="match status" value="1"/>
</dbReference>
<evidence type="ECO:0000256" key="5">
    <source>
        <dbReference type="PROSITE-ProRule" id="PRU00089"/>
    </source>
</evidence>
<name>A0AAN6UN19_9PEZI</name>
<evidence type="ECO:0000256" key="4">
    <source>
        <dbReference type="ARBA" id="ARBA00023242"/>
    </source>
</evidence>
<dbReference type="Proteomes" id="UP001304895">
    <property type="component" value="Unassembled WGS sequence"/>
</dbReference>
<keyword evidence="9" id="KW-1185">Reference proteome</keyword>
<dbReference type="Pfam" id="PF00250">
    <property type="entry name" value="Forkhead"/>
    <property type="match status" value="1"/>
</dbReference>
<feature type="compositionally biased region" description="Polar residues" evidence="6">
    <location>
        <begin position="205"/>
        <end position="217"/>
    </location>
</feature>
<dbReference type="PROSITE" id="PS00658">
    <property type="entry name" value="FORK_HEAD_2"/>
    <property type="match status" value="1"/>
</dbReference>
<gene>
    <name evidence="8" type="ORF">BT67DRAFT_433294</name>
</gene>
<dbReference type="InterPro" id="IPR030456">
    <property type="entry name" value="TF_fork_head_CS_2"/>
</dbReference>
<dbReference type="SUPFAM" id="SSF46785">
    <property type="entry name" value="Winged helix' DNA-binding domain"/>
    <property type="match status" value="1"/>
</dbReference>
<feature type="region of interest" description="Disordered" evidence="6">
    <location>
        <begin position="763"/>
        <end position="784"/>
    </location>
</feature>
<reference evidence="8" key="1">
    <citation type="journal article" date="2023" name="Mol. Phylogenet. Evol.">
        <title>Genome-scale phylogeny and comparative genomics of the fungal order Sordariales.</title>
        <authorList>
            <person name="Hensen N."/>
            <person name="Bonometti L."/>
            <person name="Westerberg I."/>
            <person name="Brannstrom I.O."/>
            <person name="Guillou S."/>
            <person name="Cros-Aarteil S."/>
            <person name="Calhoun S."/>
            <person name="Haridas S."/>
            <person name="Kuo A."/>
            <person name="Mondo S."/>
            <person name="Pangilinan J."/>
            <person name="Riley R."/>
            <person name="LaButti K."/>
            <person name="Andreopoulos B."/>
            <person name="Lipzen A."/>
            <person name="Chen C."/>
            <person name="Yan M."/>
            <person name="Daum C."/>
            <person name="Ng V."/>
            <person name="Clum A."/>
            <person name="Steindorff A."/>
            <person name="Ohm R.A."/>
            <person name="Martin F."/>
            <person name="Silar P."/>
            <person name="Natvig D.O."/>
            <person name="Lalanne C."/>
            <person name="Gautier V."/>
            <person name="Ament-Velasquez S.L."/>
            <person name="Kruys A."/>
            <person name="Hutchinson M.I."/>
            <person name="Powell A.J."/>
            <person name="Barry K."/>
            <person name="Miller A.N."/>
            <person name="Grigoriev I.V."/>
            <person name="Debuchy R."/>
            <person name="Gladieux P."/>
            <person name="Hiltunen Thoren M."/>
            <person name="Johannesson H."/>
        </authorList>
    </citation>
    <scope>NUCLEOTIDE SEQUENCE</scope>
    <source>
        <strain evidence="8">CBS 123565</strain>
    </source>
</reference>
<dbReference type="PROSITE" id="PS50039">
    <property type="entry name" value="FORK_HEAD_3"/>
    <property type="match status" value="1"/>
</dbReference>
<dbReference type="PANTHER" id="PTHR46078:SF2">
    <property type="entry name" value="FORK-HEAD DOMAIN-CONTAINING PROTEIN"/>
    <property type="match status" value="1"/>
</dbReference>
<dbReference type="PRINTS" id="PR00053">
    <property type="entry name" value="FORKHEAD"/>
</dbReference>
<reference evidence="8" key="2">
    <citation type="submission" date="2023-05" db="EMBL/GenBank/DDBJ databases">
        <authorList>
            <consortium name="Lawrence Berkeley National Laboratory"/>
            <person name="Steindorff A."/>
            <person name="Hensen N."/>
            <person name="Bonometti L."/>
            <person name="Westerberg I."/>
            <person name="Brannstrom I.O."/>
            <person name="Guillou S."/>
            <person name="Cros-Aarteil S."/>
            <person name="Calhoun S."/>
            <person name="Haridas S."/>
            <person name="Kuo A."/>
            <person name="Mondo S."/>
            <person name="Pangilinan J."/>
            <person name="Riley R."/>
            <person name="Labutti K."/>
            <person name="Andreopoulos B."/>
            <person name="Lipzen A."/>
            <person name="Chen C."/>
            <person name="Yanf M."/>
            <person name="Daum C."/>
            <person name="Ng V."/>
            <person name="Clum A."/>
            <person name="Ohm R."/>
            <person name="Martin F."/>
            <person name="Silar P."/>
            <person name="Natvig D."/>
            <person name="Lalanne C."/>
            <person name="Gautier V."/>
            <person name="Ament-Velasquez S.L."/>
            <person name="Kruys A."/>
            <person name="Hutchinson M.I."/>
            <person name="Powell A.J."/>
            <person name="Barry K."/>
            <person name="Miller A.N."/>
            <person name="Grigoriev I.V."/>
            <person name="Debuchy R."/>
            <person name="Gladieux P."/>
            <person name="Thoren M.H."/>
            <person name="Johannesson H."/>
        </authorList>
    </citation>
    <scope>NUCLEOTIDE SEQUENCE</scope>
    <source>
        <strain evidence="8">CBS 123565</strain>
    </source>
</reference>
<feature type="compositionally biased region" description="Polar residues" evidence="6">
    <location>
        <begin position="252"/>
        <end position="262"/>
    </location>
</feature>
<protein>
    <recommendedName>
        <fullName evidence="7">Fork-head domain-containing protein</fullName>
    </recommendedName>
</protein>
<feature type="region of interest" description="Disordered" evidence="6">
    <location>
        <begin position="177"/>
        <end position="263"/>
    </location>
</feature>
<evidence type="ECO:0000313" key="9">
    <source>
        <dbReference type="Proteomes" id="UP001304895"/>
    </source>
</evidence>
<evidence type="ECO:0000256" key="2">
    <source>
        <dbReference type="ARBA" id="ARBA00023125"/>
    </source>
</evidence>
<comment type="caution">
    <text evidence="8">The sequence shown here is derived from an EMBL/GenBank/DDBJ whole genome shotgun (WGS) entry which is preliminary data.</text>
</comment>
<feature type="DNA-binding region" description="Fork-head" evidence="5">
    <location>
        <begin position="263"/>
        <end position="375"/>
    </location>
</feature>
<feature type="compositionally biased region" description="Basic residues" evidence="6">
    <location>
        <begin position="433"/>
        <end position="449"/>
    </location>
</feature>
<dbReference type="GO" id="GO:0005634">
    <property type="term" value="C:nucleus"/>
    <property type="evidence" value="ECO:0007669"/>
    <property type="project" value="UniProtKB-SubCell"/>
</dbReference>
<keyword evidence="1" id="KW-0805">Transcription regulation</keyword>
<evidence type="ECO:0000256" key="1">
    <source>
        <dbReference type="ARBA" id="ARBA00023015"/>
    </source>
</evidence>
<dbReference type="EMBL" id="MU853405">
    <property type="protein sequence ID" value="KAK4135913.1"/>
    <property type="molecule type" value="Genomic_DNA"/>
</dbReference>
<feature type="compositionally biased region" description="Polar residues" evidence="6">
    <location>
        <begin position="106"/>
        <end position="122"/>
    </location>
</feature>
<accession>A0AAN6UN19</accession>
<dbReference type="Gene3D" id="1.10.10.10">
    <property type="entry name" value="Winged helix-like DNA-binding domain superfamily/Winged helix DNA-binding domain"/>
    <property type="match status" value="1"/>
</dbReference>
<feature type="compositionally biased region" description="Basic residues" evidence="6">
    <location>
        <begin position="511"/>
        <end position="531"/>
    </location>
</feature>
<dbReference type="GO" id="GO:0000978">
    <property type="term" value="F:RNA polymerase II cis-regulatory region sequence-specific DNA binding"/>
    <property type="evidence" value="ECO:0007669"/>
    <property type="project" value="TreeGrafter"/>
</dbReference>
<dbReference type="AlphaFoldDB" id="A0AAN6UN19"/>
<evidence type="ECO:0000256" key="3">
    <source>
        <dbReference type="ARBA" id="ARBA00023163"/>
    </source>
</evidence>
<feature type="region of interest" description="Disordered" evidence="6">
    <location>
        <begin position="1"/>
        <end position="45"/>
    </location>
</feature>
<dbReference type="InterPro" id="IPR001766">
    <property type="entry name" value="Fork_head_dom"/>
</dbReference>
<feature type="region of interest" description="Disordered" evidence="6">
    <location>
        <begin position="325"/>
        <end position="471"/>
    </location>
</feature>
<feature type="domain" description="Fork-head" evidence="7">
    <location>
        <begin position="263"/>
        <end position="375"/>
    </location>
</feature>
<organism evidence="8 9">
    <name type="scientific">Trichocladium antarcticum</name>
    <dbReference type="NCBI Taxonomy" id="1450529"/>
    <lineage>
        <taxon>Eukaryota</taxon>
        <taxon>Fungi</taxon>
        <taxon>Dikarya</taxon>
        <taxon>Ascomycota</taxon>
        <taxon>Pezizomycotina</taxon>
        <taxon>Sordariomycetes</taxon>
        <taxon>Sordariomycetidae</taxon>
        <taxon>Sordariales</taxon>
        <taxon>Chaetomiaceae</taxon>
        <taxon>Trichocladium</taxon>
    </lineage>
</organism>
<dbReference type="InterPro" id="IPR036388">
    <property type="entry name" value="WH-like_DNA-bd_sf"/>
</dbReference>
<feature type="compositionally biased region" description="Basic and acidic residues" evidence="6">
    <location>
        <begin position="1"/>
        <end position="10"/>
    </location>
</feature>
<feature type="compositionally biased region" description="Low complexity" evidence="6">
    <location>
        <begin position="560"/>
        <end position="570"/>
    </location>
</feature>
<dbReference type="InterPro" id="IPR036390">
    <property type="entry name" value="WH_DNA-bd_sf"/>
</dbReference>
<feature type="compositionally biased region" description="Low complexity" evidence="6">
    <location>
        <begin position="597"/>
        <end position="608"/>
    </location>
</feature>
<feature type="compositionally biased region" description="Polar residues" evidence="6">
    <location>
        <begin position="772"/>
        <end position="784"/>
    </location>
</feature>
<feature type="region of interest" description="Disordered" evidence="6">
    <location>
        <begin position="489"/>
        <end position="609"/>
    </location>
</feature>
<dbReference type="GO" id="GO:0000981">
    <property type="term" value="F:DNA-binding transcription factor activity, RNA polymerase II-specific"/>
    <property type="evidence" value="ECO:0007669"/>
    <property type="project" value="TreeGrafter"/>
</dbReference>
<feature type="compositionally biased region" description="Basic residues" evidence="6">
    <location>
        <begin position="585"/>
        <end position="596"/>
    </location>
</feature>
<sequence>MELELLRQRQDAQSLRHMSPLTSIETAYASPPHQGTRKSASPDPADVEHQLVAGMSALQSHDGGSHRAYQPSQTQLSMWSACIGTRLGSEEFDNYSFHSSPTLSSLQHEAASGPSSPRSWATSPERYTPSAWEPVPDYPKLDPQLSGYPLSNGNIPTSFPADGLPFVPSQSLGVLGSGYQRRSQTEPYPTRYHGLPSDAGPPTPDSNYPLSPCSSTLGLGPDEGMASPRKEEAEDSASIGASEECGVEGRRSTSAPAATGNNKGEESYAKLIHRAFMSSPRHSMTLQEIYQWFRDNTNKGKDDSKGWQNSIRHNLSMNMAFTKLGRRSSSGKDGGPGKETQPDKKSTEWFLERWAVGGVQSTTRYRKGTGSRRSATNHGRGYRGYTAHRGSHFGRGKARCGSTSASSRKGARARGRPDPLADSTDTTASQMQHHYHFSASPHHHHHQHHPQQQPLLHHLGSEPTSYPFYHPAATSHSAHAHAHVVDMGTPTSSDLEYDYPSPQLFPSPPPPHHHHQHQHQHYQHHQHHQQHHLAAAAAAARASSEPGIDEPVTPEPPYGDDAAALLLPDLRAGESSHHHAAQLSHAHHHPHHHHHGYSLQQHQQQHQQGVVGVYDEVVDRYGWATAAAGAAAMGGGGGGGVGVGVERLQITPLAASCIDALSARNATHFIVPAPGFDQQQGFPAAWAFGPDDSPMAAHGKSWATPSCALHHAPADGVDLVDGSQARPANMIDLYPSGSKKKRHYQKLLGPKVVGKTWNNGGAERWPVLTPGGRQNTANNGVDAR</sequence>
<dbReference type="PANTHER" id="PTHR46078">
    <property type="entry name" value="FORKHEAD BOX PROTEIN J2 FAMILY MEMBER"/>
    <property type="match status" value="1"/>
</dbReference>
<comment type="subcellular location">
    <subcellularLocation>
        <location evidence="5">Nucleus</location>
    </subcellularLocation>
</comment>
<proteinExistence type="predicted"/>
<keyword evidence="2 5" id="KW-0238">DNA-binding</keyword>
<keyword evidence="4 5" id="KW-0539">Nucleus</keyword>
<keyword evidence="3" id="KW-0804">Transcription</keyword>
<dbReference type="InterPro" id="IPR045912">
    <property type="entry name" value="FOXJ2/3-like"/>
</dbReference>
<feature type="compositionally biased region" description="Basic residues" evidence="6">
    <location>
        <begin position="389"/>
        <end position="398"/>
    </location>
</feature>
<evidence type="ECO:0000313" key="8">
    <source>
        <dbReference type="EMBL" id="KAK4135913.1"/>
    </source>
</evidence>
<evidence type="ECO:0000259" key="7">
    <source>
        <dbReference type="PROSITE" id="PS50039"/>
    </source>
</evidence>
<feature type="region of interest" description="Disordered" evidence="6">
    <location>
        <begin position="106"/>
        <end position="138"/>
    </location>
</feature>
<evidence type="ECO:0000256" key="6">
    <source>
        <dbReference type="SAM" id="MobiDB-lite"/>
    </source>
</evidence>